<protein>
    <submittedName>
        <fullName evidence="1">Uncharacterized protein</fullName>
    </submittedName>
</protein>
<dbReference type="AlphaFoldDB" id="A0A9P0G8F8"/>
<gene>
    <name evidence="1" type="ORF">PSYICH_LOCUS4755</name>
</gene>
<dbReference type="Proteomes" id="UP001153636">
    <property type="component" value="Chromosome 15"/>
</dbReference>
<evidence type="ECO:0000313" key="2">
    <source>
        <dbReference type="Proteomes" id="UP001153636"/>
    </source>
</evidence>
<organism evidence="1 2">
    <name type="scientific">Psylliodes chrysocephalus</name>
    <dbReference type="NCBI Taxonomy" id="3402493"/>
    <lineage>
        <taxon>Eukaryota</taxon>
        <taxon>Metazoa</taxon>
        <taxon>Ecdysozoa</taxon>
        <taxon>Arthropoda</taxon>
        <taxon>Hexapoda</taxon>
        <taxon>Insecta</taxon>
        <taxon>Pterygota</taxon>
        <taxon>Neoptera</taxon>
        <taxon>Endopterygota</taxon>
        <taxon>Coleoptera</taxon>
        <taxon>Polyphaga</taxon>
        <taxon>Cucujiformia</taxon>
        <taxon>Chrysomeloidea</taxon>
        <taxon>Chrysomelidae</taxon>
        <taxon>Galerucinae</taxon>
        <taxon>Alticini</taxon>
        <taxon>Psylliodes</taxon>
    </lineage>
</organism>
<dbReference type="OrthoDB" id="6774547at2759"/>
<sequence>MITRYRSHYSRTKNSCTRYLPQHLNITTMYLLYTEWCRKENKTTVKESYNRRIFVNEFNLKFHKPHSVTYHTCDRLNNMMIISPDEEVKRQSKTNLTLHQKRVEAIKQTKNVDTSYGKLIPAK</sequence>
<reference evidence="1" key="1">
    <citation type="submission" date="2022-01" db="EMBL/GenBank/DDBJ databases">
        <authorList>
            <person name="King R."/>
        </authorList>
    </citation>
    <scope>NUCLEOTIDE SEQUENCE</scope>
</reference>
<evidence type="ECO:0000313" key="1">
    <source>
        <dbReference type="EMBL" id="CAH1103773.1"/>
    </source>
</evidence>
<proteinExistence type="predicted"/>
<dbReference type="EMBL" id="OV651827">
    <property type="protein sequence ID" value="CAH1103773.1"/>
    <property type="molecule type" value="Genomic_DNA"/>
</dbReference>
<accession>A0A9P0G8F8</accession>
<name>A0A9P0G8F8_9CUCU</name>
<keyword evidence="2" id="KW-1185">Reference proteome</keyword>